<organism evidence="2 3">
    <name type="scientific">Oryza rufipogon</name>
    <name type="common">Brownbeard rice</name>
    <name type="synonym">Asian wild rice</name>
    <dbReference type="NCBI Taxonomy" id="4529"/>
    <lineage>
        <taxon>Eukaryota</taxon>
        <taxon>Viridiplantae</taxon>
        <taxon>Streptophyta</taxon>
        <taxon>Embryophyta</taxon>
        <taxon>Tracheophyta</taxon>
        <taxon>Spermatophyta</taxon>
        <taxon>Magnoliopsida</taxon>
        <taxon>Liliopsida</taxon>
        <taxon>Poales</taxon>
        <taxon>Poaceae</taxon>
        <taxon>BOP clade</taxon>
        <taxon>Oryzoideae</taxon>
        <taxon>Oryzeae</taxon>
        <taxon>Oryzinae</taxon>
        <taxon>Oryza</taxon>
    </lineage>
</organism>
<feature type="binding site" evidence="1">
    <location>
        <position position="43"/>
    </location>
    <ligand>
        <name>ATP</name>
        <dbReference type="ChEBI" id="CHEBI:30616"/>
    </ligand>
</feature>
<evidence type="ECO:0000313" key="2">
    <source>
        <dbReference type="EnsemblPlants" id="ORUFI10G10240.1"/>
    </source>
</evidence>
<dbReference type="HOGENOM" id="CLU_1976239_0_0_1"/>
<dbReference type="EnsemblPlants" id="ORUFI10G10240.1">
    <property type="protein sequence ID" value="ORUFI10G10240.1"/>
    <property type="gene ID" value="ORUFI10G10240"/>
</dbReference>
<reference evidence="3" key="1">
    <citation type="submission" date="2013-06" db="EMBL/GenBank/DDBJ databases">
        <authorList>
            <person name="Zhao Q."/>
        </authorList>
    </citation>
    <scope>NUCLEOTIDE SEQUENCE</scope>
    <source>
        <strain evidence="3">cv. W1943</strain>
    </source>
</reference>
<dbReference type="PROSITE" id="PS00107">
    <property type="entry name" value="PROTEIN_KINASE_ATP"/>
    <property type="match status" value="1"/>
</dbReference>
<protein>
    <recommendedName>
        <fullName evidence="4">Protein kinase domain-containing protein</fullName>
    </recommendedName>
</protein>
<keyword evidence="3" id="KW-1185">Reference proteome</keyword>
<dbReference type="PANTHER" id="PTHR47624">
    <property type="entry name" value="OS01G0204900 PROTEIN"/>
    <property type="match status" value="1"/>
</dbReference>
<dbReference type="Gene3D" id="3.30.200.20">
    <property type="entry name" value="Phosphorylase Kinase, domain 1"/>
    <property type="match status" value="1"/>
</dbReference>
<dbReference type="Gramene" id="ORUFI10G10240.1">
    <property type="protein sequence ID" value="ORUFI10G10240.1"/>
    <property type="gene ID" value="ORUFI10G10240"/>
</dbReference>
<evidence type="ECO:0000313" key="3">
    <source>
        <dbReference type="Proteomes" id="UP000008022"/>
    </source>
</evidence>
<keyword evidence="1" id="KW-0067">ATP-binding</keyword>
<keyword evidence="1" id="KW-0547">Nucleotide-binding</keyword>
<sequence length="127" mass="14814">MEFLKTITCDFSKEQELGRGGYGVVYKGAFGSKASRGLAWPGKDSLARNFLAVGTKHDGRQLVFKEVHHEECAKQINGKFDFFRRWRLVYLDLQAKDKRAKFINVPIRWYDEMEFIFQDKHATGEFN</sequence>
<dbReference type="PANTHER" id="PTHR47624:SF1">
    <property type="entry name" value="OS01G0204900 PROTEIN"/>
    <property type="match status" value="1"/>
</dbReference>
<dbReference type="Proteomes" id="UP000008022">
    <property type="component" value="Unassembled WGS sequence"/>
</dbReference>
<name>A0A0E0QZ13_ORYRU</name>
<evidence type="ECO:0008006" key="4">
    <source>
        <dbReference type="Google" id="ProtNLM"/>
    </source>
</evidence>
<dbReference type="GO" id="GO:0005524">
    <property type="term" value="F:ATP binding"/>
    <property type="evidence" value="ECO:0007669"/>
    <property type="project" value="UniProtKB-UniRule"/>
</dbReference>
<dbReference type="InterPro" id="IPR017441">
    <property type="entry name" value="Protein_kinase_ATP_BS"/>
</dbReference>
<reference evidence="2" key="2">
    <citation type="submission" date="2015-06" db="UniProtKB">
        <authorList>
            <consortium name="EnsemblPlants"/>
        </authorList>
    </citation>
    <scope>IDENTIFICATION</scope>
</reference>
<evidence type="ECO:0000256" key="1">
    <source>
        <dbReference type="PROSITE-ProRule" id="PRU10141"/>
    </source>
</evidence>
<dbReference type="AlphaFoldDB" id="A0A0E0QZ13"/>
<proteinExistence type="predicted"/>
<accession>A0A0E0QZ13</accession>